<feature type="non-terminal residue" evidence="2">
    <location>
        <position position="445"/>
    </location>
</feature>
<evidence type="ECO:0000313" key="3">
    <source>
        <dbReference type="Proteomes" id="UP000663868"/>
    </source>
</evidence>
<dbReference type="EMBL" id="CAJOBB010012367">
    <property type="protein sequence ID" value="CAF4275199.1"/>
    <property type="molecule type" value="Genomic_DNA"/>
</dbReference>
<evidence type="ECO:0000256" key="1">
    <source>
        <dbReference type="SAM" id="MobiDB-lite"/>
    </source>
</evidence>
<feature type="compositionally biased region" description="Polar residues" evidence="1">
    <location>
        <begin position="308"/>
        <end position="319"/>
    </location>
</feature>
<proteinExistence type="predicted"/>
<feature type="region of interest" description="Disordered" evidence="1">
    <location>
        <begin position="152"/>
        <end position="185"/>
    </location>
</feature>
<accession>A0A820G6A0</accession>
<dbReference type="AlphaFoldDB" id="A0A820G6A0"/>
<sequence length="445" mass="48723">KEDTFTVDEISTAASDIISGDDFSKTVDELEQMKIESKEEPIVDEHNVEILSQISESTQHESETTVLESQLPIVSPIDTLVNTVPNRYISSDVYHGYLGEHKQFMQNDILDVDDDDTKKSLLASLRETITAPITPLIETIQGVVSSLQTTTETHSLKTESETTLTATDIKETDEGNEPTVNTSEESKTVFESIREAITTPITALAESIQTTVSNFQSEEQETPSIDEEKLASNVTSSLSDNIQENVTTTDSRTEDEVSVASDAVQDETVANKTESYDSLITDTTISTSSNIISTPAEEVNEQKEKTSVESLSSEIPEPTSTAIVSEQTDITDKQNAISSEEAVSSITIPEQVDTTDKQEVIPIETIATEKSNELTTEQNIDENTSTETKTTLEILRDVVTHPLATLNEKLQSILPTSVSEQTEETILDAIKSSTDISKETEVTIV</sequence>
<dbReference type="Proteomes" id="UP000663868">
    <property type="component" value="Unassembled WGS sequence"/>
</dbReference>
<organism evidence="2 3">
    <name type="scientific">Adineta steineri</name>
    <dbReference type="NCBI Taxonomy" id="433720"/>
    <lineage>
        <taxon>Eukaryota</taxon>
        <taxon>Metazoa</taxon>
        <taxon>Spiralia</taxon>
        <taxon>Gnathifera</taxon>
        <taxon>Rotifera</taxon>
        <taxon>Eurotatoria</taxon>
        <taxon>Bdelloidea</taxon>
        <taxon>Adinetida</taxon>
        <taxon>Adinetidae</taxon>
        <taxon>Adineta</taxon>
    </lineage>
</organism>
<protein>
    <submittedName>
        <fullName evidence="2">Uncharacterized protein</fullName>
    </submittedName>
</protein>
<feature type="region of interest" description="Disordered" evidence="1">
    <location>
        <begin position="296"/>
        <end position="319"/>
    </location>
</feature>
<comment type="caution">
    <text evidence="2">The sequence shown here is derived from an EMBL/GenBank/DDBJ whole genome shotgun (WGS) entry which is preliminary data.</text>
</comment>
<reference evidence="2" key="1">
    <citation type="submission" date="2021-02" db="EMBL/GenBank/DDBJ databases">
        <authorList>
            <person name="Nowell W R."/>
        </authorList>
    </citation>
    <scope>NUCLEOTIDE SEQUENCE</scope>
</reference>
<evidence type="ECO:0000313" key="2">
    <source>
        <dbReference type="EMBL" id="CAF4275199.1"/>
    </source>
</evidence>
<name>A0A820G6A0_9BILA</name>
<gene>
    <name evidence="2" type="ORF">KXQ929_LOCUS44117</name>
</gene>